<proteinExistence type="predicted"/>
<protein>
    <recommendedName>
        <fullName evidence="3">Polyketide cyclase / dehydrase and lipid transport</fullName>
    </recommendedName>
</protein>
<dbReference type="AlphaFoldDB" id="A0A1S8NCS2"/>
<sequence length="139" mass="16506">MGKVRVSEVAVYFDSNIKSVWDVVTDNSNYKWRSDIDKIEIIKEGREFIEYGHNGNATKFIITKKKKYSQYEFKMQNKMFNGYWTGNFLETHKGGTKIIFKENIFIKNPIIRVLSYVFMDLKKMQCMYISDLKKELGEI</sequence>
<reference evidence="1 2" key="1">
    <citation type="submission" date="2016-05" db="EMBL/GenBank/DDBJ databases">
        <title>Microbial solvent formation.</title>
        <authorList>
            <person name="Poehlein A."/>
            <person name="Montoya Solano J.D."/>
            <person name="Flitsch S."/>
            <person name="Krabben P."/>
            <person name="Duerre P."/>
            <person name="Daniel R."/>
        </authorList>
    </citation>
    <scope>NUCLEOTIDE SEQUENCE [LARGE SCALE GENOMIC DNA]</scope>
    <source>
        <strain evidence="1 2">L1-8</strain>
    </source>
</reference>
<organism evidence="1 2">
    <name type="scientific">Clostridium saccharobutylicum</name>
    <dbReference type="NCBI Taxonomy" id="169679"/>
    <lineage>
        <taxon>Bacteria</taxon>
        <taxon>Bacillati</taxon>
        <taxon>Bacillota</taxon>
        <taxon>Clostridia</taxon>
        <taxon>Eubacteriales</taxon>
        <taxon>Clostridiaceae</taxon>
        <taxon>Clostridium</taxon>
    </lineage>
</organism>
<comment type="caution">
    <text evidence="1">The sequence shown here is derived from an EMBL/GenBank/DDBJ whole genome shotgun (WGS) entry which is preliminary data.</text>
</comment>
<dbReference type="SUPFAM" id="SSF55961">
    <property type="entry name" value="Bet v1-like"/>
    <property type="match status" value="1"/>
</dbReference>
<accession>A0A1S8NCS2</accession>
<name>A0A1S8NCS2_CLOSA</name>
<dbReference type="EMBL" id="LZYZ01000002">
    <property type="protein sequence ID" value="OOM14285.1"/>
    <property type="molecule type" value="Genomic_DNA"/>
</dbReference>
<evidence type="ECO:0008006" key="3">
    <source>
        <dbReference type="Google" id="ProtNLM"/>
    </source>
</evidence>
<dbReference type="Proteomes" id="UP000191154">
    <property type="component" value="Unassembled WGS sequence"/>
</dbReference>
<dbReference type="RefSeq" id="WP_077864556.1">
    <property type="nucleotide sequence ID" value="NZ_LZYZ01000002.1"/>
</dbReference>
<evidence type="ECO:0000313" key="2">
    <source>
        <dbReference type="Proteomes" id="UP000191154"/>
    </source>
</evidence>
<evidence type="ECO:0000313" key="1">
    <source>
        <dbReference type="EMBL" id="OOM14285.1"/>
    </source>
</evidence>
<gene>
    <name evidence="1" type="ORF">CLOSAC_11580</name>
</gene>